<feature type="binding site" evidence="5">
    <location>
        <position position="162"/>
    </location>
    <ligand>
        <name>adenosylcob(III)alamin</name>
        <dbReference type="ChEBI" id="CHEBI:18408"/>
    </ligand>
</feature>
<dbReference type="EMBL" id="AP012603">
    <property type="protein sequence ID" value="BAM90249.1"/>
    <property type="molecule type" value="Genomic_DNA"/>
</dbReference>
<dbReference type="GO" id="GO:0031471">
    <property type="term" value="C:ethanolamine degradation polyhedral organelle"/>
    <property type="evidence" value="ECO:0007669"/>
    <property type="project" value="UniProtKB-UniRule"/>
</dbReference>
<dbReference type="Gene3D" id="3.40.50.11240">
    <property type="entry name" value="Ethanolamine ammonia-lyase light chain (EutC)"/>
    <property type="match status" value="1"/>
</dbReference>
<dbReference type="RefSeq" id="WP_015667355.1">
    <property type="nucleotide sequence ID" value="NC_020453.1"/>
</dbReference>
<protein>
    <recommendedName>
        <fullName evidence="5">Ethanolamine ammonia-lyase small subunit</fullName>
        <shortName evidence="5">EAL small subunit</shortName>
        <ecNumber evidence="5">4.3.1.7</ecNumber>
    </recommendedName>
</protein>
<feature type="binding site" evidence="5">
    <location>
        <position position="212"/>
    </location>
    <ligand>
        <name>adenosylcob(III)alamin</name>
        <dbReference type="ChEBI" id="CHEBI:18408"/>
    </ligand>
</feature>
<dbReference type="PANTHER" id="PTHR39330">
    <property type="entry name" value="ETHANOLAMINE AMMONIA-LYASE LIGHT CHAIN"/>
    <property type="match status" value="1"/>
</dbReference>
<organism evidence="6 7">
    <name type="scientific">Bradyrhizobium oligotrophicum S58</name>
    <dbReference type="NCBI Taxonomy" id="1245469"/>
    <lineage>
        <taxon>Bacteria</taxon>
        <taxon>Pseudomonadati</taxon>
        <taxon>Pseudomonadota</taxon>
        <taxon>Alphaproteobacteria</taxon>
        <taxon>Hyphomicrobiales</taxon>
        <taxon>Nitrobacteraceae</taxon>
        <taxon>Bradyrhizobium</taxon>
    </lineage>
</organism>
<keyword evidence="7" id="KW-1185">Reference proteome</keyword>
<dbReference type="PIRSF" id="PIRSF018982">
    <property type="entry name" value="EutC"/>
    <property type="match status" value="1"/>
</dbReference>
<sequence>MSGSDDSTPATSASDDWNWLSRYTEARIALGRCGPGVPTSAHLGFQAAHAEARDAVLKPFDAEGFAAEVAARGWPALAVHSRAADRSIYLQRPDAGRLLSPVSEALLSEPRASADIVLVIADGLSSRAVQVNALPVLDPLMPRLTASGRRLSPVIVASQGRVALADHIGELLGASASIILIGERPGLSAADSLGLYLTWMPRRGRVDSERNCISNVRQGGLAPADAAVQAAELIERMFRHQAAGVGLARLPQLPPPEGDGV</sequence>
<comment type="similarity">
    <text evidence="5">Belongs to the EutC family.</text>
</comment>
<dbReference type="GO" id="GO:0031419">
    <property type="term" value="F:cobalamin binding"/>
    <property type="evidence" value="ECO:0007669"/>
    <property type="project" value="UniProtKB-UniRule"/>
</dbReference>
<dbReference type="eggNOG" id="COG4302">
    <property type="taxonomic scope" value="Bacteria"/>
</dbReference>
<dbReference type="PATRIC" id="fig|1245469.3.peg.4365"/>
<dbReference type="OrthoDB" id="114248at2"/>
<dbReference type="AlphaFoldDB" id="M4Z9A1"/>
<dbReference type="UniPathway" id="UPA00560"/>
<comment type="cofactor">
    <cofactor evidence="5">
        <name>adenosylcob(III)alamin</name>
        <dbReference type="ChEBI" id="CHEBI:18408"/>
    </cofactor>
    <text evidence="5">Binds between the large and small subunits.</text>
</comment>
<comment type="subcellular location">
    <subcellularLocation>
        <location evidence="5">Bacterial microcompartment</location>
    </subcellularLocation>
</comment>
<evidence type="ECO:0000313" key="7">
    <source>
        <dbReference type="Proteomes" id="UP000011841"/>
    </source>
</evidence>
<dbReference type="Gene3D" id="1.10.30.40">
    <property type="entry name" value="Ethanolamine ammonia-lyase light chain (EutC), N-terminal domain"/>
    <property type="match status" value="1"/>
</dbReference>
<dbReference type="Pfam" id="PF05985">
    <property type="entry name" value="EutC"/>
    <property type="match status" value="1"/>
</dbReference>
<dbReference type="InterPro" id="IPR042255">
    <property type="entry name" value="EutC_N"/>
</dbReference>
<evidence type="ECO:0000256" key="3">
    <source>
        <dbReference type="ARBA" id="ARBA00023285"/>
    </source>
</evidence>
<evidence type="ECO:0000256" key="4">
    <source>
        <dbReference type="ARBA" id="ARBA00024446"/>
    </source>
</evidence>
<dbReference type="NCBIfam" id="NF003971">
    <property type="entry name" value="PRK05465.1"/>
    <property type="match status" value="1"/>
</dbReference>
<evidence type="ECO:0000256" key="1">
    <source>
        <dbReference type="ARBA" id="ARBA00022628"/>
    </source>
</evidence>
<dbReference type="HOGENOM" id="CLU_068224_1_0_5"/>
<comment type="pathway">
    <text evidence="5">Amine and polyamine degradation; ethanolamine degradation.</text>
</comment>
<keyword evidence="2 5" id="KW-0456">Lyase</keyword>
<comment type="subunit">
    <text evidence="5">The basic unit is a heterodimer which dimerizes to form tetramers. The heterotetramers trimerize; 6 large subunits form a core ring with 6 small subunits projecting outwards.</text>
</comment>
<dbReference type="GO" id="GO:0008851">
    <property type="term" value="F:ethanolamine ammonia-lyase activity"/>
    <property type="evidence" value="ECO:0007669"/>
    <property type="project" value="UniProtKB-UniRule"/>
</dbReference>
<keyword evidence="3 5" id="KW-0170">Cobalt</keyword>
<dbReference type="EC" id="4.3.1.7" evidence="5"/>
<name>M4Z9A1_9BRAD</name>
<accession>M4Z9A1</accession>
<dbReference type="InterPro" id="IPR009246">
    <property type="entry name" value="EutC"/>
</dbReference>
<gene>
    <name evidence="5" type="primary">eutC</name>
    <name evidence="6" type="ORF">S58_42640</name>
</gene>
<dbReference type="KEGG" id="aol:S58_42640"/>
<dbReference type="InterPro" id="IPR042251">
    <property type="entry name" value="EutC_C"/>
</dbReference>
<keyword evidence="4 5" id="KW-1283">Bacterial microcompartment</keyword>
<evidence type="ECO:0000313" key="6">
    <source>
        <dbReference type="EMBL" id="BAM90249.1"/>
    </source>
</evidence>
<dbReference type="GO" id="GO:0046336">
    <property type="term" value="P:ethanolamine catabolic process"/>
    <property type="evidence" value="ECO:0007669"/>
    <property type="project" value="UniProtKB-UniRule"/>
</dbReference>
<dbReference type="Proteomes" id="UP000011841">
    <property type="component" value="Chromosome"/>
</dbReference>
<keyword evidence="1 5" id="KW-0846">Cobalamin</keyword>
<reference evidence="6 7" key="1">
    <citation type="journal article" date="2013" name="Appl. Environ. Microbiol.">
        <title>Genome analysis suggests that the soil oligotrophic bacterium Agromonas oligotrophica (Bradyrhizobium oligotrophicum) is a nitrogen-fixing symbiont of Aeschynomene indica.</title>
        <authorList>
            <person name="Okubo T."/>
            <person name="Fukushima S."/>
            <person name="Itakura M."/>
            <person name="Oshima K."/>
            <person name="Longtonglang A."/>
            <person name="Teaumroong N."/>
            <person name="Mitsui H."/>
            <person name="Hattori M."/>
            <person name="Hattori R."/>
            <person name="Hattori T."/>
            <person name="Minamisawa K."/>
        </authorList>
    </citation>
    <scope>NUCLEOTIDE SEQUENCE [LARGE SCALE GENOMIC DNA]</scope>
    <source>
        <strain evidence="6 7">S58</strain>
    </source>
</reference>
<dbReference type="PANTHER" id="PTHR39330:SF1">
    <property type="entry name" value="ETHANOLAMINE AMMONIA-LYASE SMALL SUBUNIT"/>
    <property type="match status" value="1"/>
</dbReference>
<proteinExistence type="inferred from homology"/>
<dbReference type="STRING" id="1245469.S58_42640"/>
<comment type="function">
    <text evidence="5">Catalyzes the deamination of various vicinal amino-alcohols to oxo compounds. Allows this organism to utilize ethanolamine as the sole source of nitrogen and carbon in the presence of external vitamin B12.</text>
</comment>
<comment type="catalytic activity">
    <reaction evidence="5">
        <text>ethanolamine = acetaldehyde + NH4(+)</text>
        <dbReference type="Rhea" id="RHEA:15313"/>
        <dbReference type="ChEBI" id="CHEBI:15343"/>
        <dbReference type="ChEBI" id="CHEBI:28938"/>
        <dbReference type="ChEBI" id="CHEBI:57603"/>
        <dbReference type="EC" id="4.3.1.7"/>
    </reaction>
</comment>
<evidence type="ECO:0000256" key="2">
    <source>
        <dbReference type="ARBA" id="ARBA00023239"/>
    </source>
</evidence>
<evidence type="ECO:0000256" key="5">
    <source>
        <dbReference type="HAMAP-Rule" id="MF_00601"/>
    </source>
</evidence>
<dbReference type="HAMAP" id="MF_00601">
    <property type="entry name" value="EutC"/>
    <property type="match status" value="1"/>
</dbReference>
<dbReference type="GO" id="GO:0009350">
    <property type="term" value="C:ethanolamine ammonia-lyase complex"/>
    <property type="evidence" value="ECO:0007669"/>
    <property type="project" value="UniProtKB-UniRule"/>
</dbReference>
<dbReference type="GeneID" id="301818062"/>
<dbReference type="GO" id="GO:0006520">
    <property type="term" value="P:amino acid metabolic process"/>
    <property type="evidence" value="ECO:0007669"/>
    <property type="project" value="InterPro"/>
</dbReference>
<feature type="binding site" evidence="5">
    <location>
        <position position="183"/>
    </location>
    <ligand>
        <name>adenosylcob(III)alamin</name>
        <dbReference type="ChEBI" id="CHEBI:18408"/>
    </ligand>
</feature>